<sequence>MEMTEWTEQQLRTRLSLLSESQFVYLYTPWCGTCKMTEKMLQVVMTLMPDLPIVKSNVNFCPQLVQSWKIESVPCIVHLKQHGIADKRYRMQGVDDLLQWFQKSISFAEL</sequence>
<dbReference type="InterPro" id="IPR013766">
    <property type="entry name" value="Thioredoxin_domain"/>
</dbReference>
<dbReference type="CDD" id="cd02947">
    <property type="entry name" value="TRX_family"/>
    <property type="match status" value="1"/>
</dbReference>
<protein>
    <submittedName>
        <fullName evidence="2">Thioredoxin family protein</fullName>
    </submittedName>
</protein>
<evidence type="ECO:0000313" key="2">
    <source>
        <dbReference type="EMBL" id="MCU6797964.1"/>
    </source>
</evidence>
<comment type="caution">
    <text evidence="2">The sequence shown here is derived from an EMBL/GenBank/DDBJ whole genome shotgun (WGS) entry which is preliminary data.</text>
</comment>
<gene>
    <name evidence="2" type="ORF">OB236_38150</name>
</gene>
<evidence type="ECO:0000259" key="1">
    <source>
        <dbReference type="Pfam" id="PF00085"/>
    </source>
</evidence>
<dbReference type="InterPro" id="IPR036249">
    <property type="entry name" value="Thioredoxin-like_sf"/>
</dbReference>
<dbReference type="PROSITE" id="PS00194">
    <property type="entry name" value="THIOREDOXIN_1"/>
    <property type="match status" value="1"/>
</dbReference>
<feature type="domain" description="Thioredoxin" evidence="1">
    <location>
        <begin position="7"/>
        <end position="100"/>
    </location>
</feature>
<proteinExistence type="predicted"/>
<dbReference type="RefSeq" id="WP_179097372.1">
    <property type="nucleotide sequence ID" value="NZ_JAOQIO010000124.1"/>
</dbReference>
<dbReference type="Pfam" id="PF00085">
    <property type="entry name" value="Thioredoxin"/>
    <property type="match status" value="1"/>
</dbReference>
<name>A0ABT2UWB2_9BACL</name>
<dbReference type="SUPFAM" id="SSF52833">
    <property type="entry name" value="Thioredoxin-like"/>
    <property type="match status" value="1"/>
</dbReference>
<dbReference type="Proteomes" id="UP001652445">
    <property type="component" value="Unassembled WGS sequence"/>
</dbReference>
<organism evidence="2 3">
    <name type="scientific">Paenibacillus baimaensis</name>
    <dbReference type="NCBI Taxonomy" id="2982185"/>
    <lineage>
        <taxon>Bacteria</taxon>
        <taxon>Bacillati</taxon>
        <taxon>Bacillota</taxon>
        <taxon>Bacilli</taxon>
        <taxon>Bacillales</taxon>
        <taxon>Paenibacillaceae</taxon>
        <taxon>Paenibacillus</taxon>
    </lineage>
</organism>
<keyword evidence="3" id="KW-1185">Reference proteome</keyword>
<dbReference type="InterPro" id="IPR017937">
    <property type="entry name" value="Thioredoxin_CS"/>
</dbReference>
<accession>A0ABT2UWB2</accession>
<evidence type="ECO:0000313" key="3">
    <source>
        <dbReference type="Proteomes" id="UP001652445"/>
    </source>
</evidence>
<dbReference type="Gene3D" id="3.40.30.10">
    <property type="entry name" value="Glutaredoxin"/>
    <property type="match status" value="1"/>
</dbReference>
<reference evidence="2 3" key="1">
    <citation type="submission" date="2022-09" db="EMBL/GenBank/DDBJ databases">
        <authorList>
            <person name="Han X.L."/>
            <person name="Wang Q."/>
            <person name="Lu T."/>
        </authorList>
    </citation>
    <scope>NUCLEOTIDE SEQUENCE [LARGE SCALE GENOMIC DNA]</scope>
    <source>
        <strain evidence="2 3">WQ 127069</strain>
    </source>
</reference>
<dbReference type="EMBL" id="JAOQIO010000124">
    <property type="protein sequence ID" value="MCU6797964.1"/>
    <property type="molecule type" value="Genomic_DNA"/>
</dbReference>